<evidence type="ECO:0000313" key="12">
    <source>
        <dbReference type="Proteomes" id="UP001608902"/>
    </source>
</evidence>
<dbReference type="InterPro" id="IPR050198">
    <property type="entry name" value="Non-receptor_tyrosine_kinases"/>
</dbReference>
<dbReference type="InterPro" id="IPR000980">
    <property type="entry name" value="SH2"/>
</dbReference>
<dbReference type="InterPro" id="IPR000719">
    <property type="entry name" value="Prot_kinase_dom"/>
</dbReference>
<dbReference type="Pfam" id="PF07714">
    <property type="entry name" value="PK_Tyr_Ser-Thr"/>
    <property type="match status" value="1"/>
</dbReference>
<accession>A0ABD6EW95</accession>
<dbReference type="GO" id="GO:0004715">
    <property type="term" value="F:non-membrane spanning protein tyrosine kinase activity"/>
    <property type="evidence" value="ECO:0007669"/>
    <property type="project" value="UniProtKB-EC"/>
</dbReference>
<reference evidence="11 12" key="1">
    <citation type="submission" date="2024-08" db="EMBL/GenBank/DDBJ databases">
        <title>Gnathostoma spinigerum genome.</title>
        <authorList>
            <person name="Gonzalez-Bertolin B."/>
            <person name="Monzon S."/>
            <person name="Zaballos A."/>
            <person name="Jimenez P."/>
            <person name="Dekumyoy P."/>
            <person name="Varona S."/>
            <person name="Cuesta I."/>
            <person name="Sumanam S."/>
            <person name="Adisakwattana P."/>
            <person name="Gasser R.B."/>
            <person name="Hernandez-Gonzalez A."/>
            <person name="Young N.D."/>
            <person name="Perteguer M.J."/>
        </authorList>
    </citation>
    <scope>NUCLEOTIDE SEQUENCE [LARGE SCALE GENOMIC DNA]</scope>
    <source>
        <strain evidence="11">AL3</strain>
        <tissue evidence="11">Liver</tissue>
    </source>
</reference>
<comment type="similarity">
    <text evidence="7">Belongs to the protein kinase superfamily. Tyr protein kinase family.</text>
</comment>
<dbReference type="Proteomes" id="UP001608902">
    <property type="component" value="Unassembled WGS sequence"/>
</dbReference>
<evidence type="ECO:0000256" key="2">
    <source>
        <dbReference type="ARBA" id="ARBA00022741"/>
    </source>
</evidence>
<dbReference type="GO" id="GO:0005524">
    <property type="term" value="F:ATP binding"/>
    <property type="evidence" value="ECO:0007669"/>
    <property type="project" value="UniProtKB-KW"/>
</dbReference>
<keyword evidence="1 7" id="KW-0808">Transferase</keyword>
<dbReference type="AlphaFoldDB" id="A0ABD6EW95"/>
<name>A0ABD6EW95_9BILA</name>
<keyword evidence="5 7" id="KW-0829">Tyrosine-protein kinase</keyword>
<gene>
    <name evidence="11" type="ORF">AB6A40_010933</name>
</gene>
<evidence type="ECO:0000256" key="7">
    <source>
        <dbReference type="RuleBase" id="RU362096"/>
    </source>
</evidence>
<feature type="domain" description="SH2" evidence="9">
    <location>
        <begin position="98"/>
        <end position="192"/>
    </location>
</feature>
<sequence>MVDRNSLRSLPKFKGKPLKTARTRESPSKAIAKGRGVRTSDGHPKQRSLIVPVSMNVPSKHTTHLLYATVKINASDTPLELVPNSSINVKKELKDEDFFHGYIERDAANSKLSRSGEFLVRSIVGQDGAEAYEIIVQIGESTKSVPVGYSPIKQFHVYGYRFESMAALVAFHRRNKMPIDEEGTLIRTGIPRDRWLLHANNIKKRRAISSGSTGTIHLASLSVGLLQKVNIALRSMHRKLDAIEKARLQLEVEFIYYFDHPNVLKIFGCCPFDSPVLIAAELATGGSLLDQIQMRPGPSAEDRRGFVLGACTGLAYLESRSIIDKYITACKILLDDKGQVKLSDFGLSILDYDLLEKTKKCIPFRHLAVEVFEKNKFMVGSDVWMFGVLIWEIYNDGQKPYEDAKDMDEVKAAVLGGRRVDNANGAIPTDLYPICVQCFRQKPSDRPTFELIYGMLTA</sequence>
<dbReference type="EC" id="2.7.10.2" evidence="7"/>
<evidence type="ECO:0000256" key="8">
    <source>
        <dbReference type="SAM" id="MobiDB-lite"/>
    </source>
</evidence>
<evidence type="ECO:0000256" key="6">
    <source>
        <dbReference type="PROSITE-ProRule" id="PRU00191"/>
    </source>
</evidence>
<keyword evidence="2 7" id="KW-0547">Nucleotide-binding</keyword>
<organism evidence="11 12">
    <name type="scientific">Gnathostoma spinigerum</name>
    <dbReference type="NCBI Taxonomy" id="75299"/>
    <lineage>
        <taxon>Eukaryota</taxon>
        <taxon>Metazoa</taxon>
        <taxon>Ecdysozoa</taxon>
        <taxon>Nematoda</taxon>
        <taxon>Chromadorea</taxon>
        <taxon>Rhabditida</taxon>
        <taxon>Spirurina</taxon>
        <taxon>Gnathostomatomorpha</taxon>
        <taxon>Gnathostomatoidea</taxon>
        <taxon>Gnathostomatidae</taxon>
        <taxon>Gnathostoma</taxon>
    </lineage>
</organism>
<dbReference type="EMBL" id="JBGFUD010015929">
    <property type="protein sequence ID" value="MFH4984224.1"/>
    <property type="molecule type" value="Genomic_DNA"/>
</dbReference>
<dbReference type="PROSITE" id="PS50001">
    <property type="entry name" value="SH2"/>
    <property type="match status" value="1"/>
</dbReference>
<evidence type="ECO:0000259" key="9">
    <source>
        <dbReference type="PROSITE" id="PS50001"/>
    </source>
</evidence>
<proteinExistence type="inferred from homology"/>
<evidence type="ECO:0000256" key="3">
    <source>
        <dbReference type="ARBA" id="ARBA00022777"/>
    </source>
</evidence>
<feature type="region of interest" description="Disordered" evidence="8">
    <location>
        <begin position="1"/>
        <end position="46"/>
    </location>
</feature>
<evidence type="ECO:0000259" key="10">
    <source>
        <dbReference type="PROSITE" id="PS50011"/>
    </source>
</evidence>
<feature type="compositionally biased region" description="Basic residues" evidence="8">
    <location>
        <begin position="11"/>
        <end position="21"/>
    </location>
</feature>
<keyword evidence="3 7" id="KW-0418">Kinase</keyword>
<dbReference type="InterPro" id="IPR011009">
    <property type="entry name" value="Kinase-like_dom_sf"/>
</dbReference>
<dbReference type="InterPro" id="IPR036860">
    <property type="entry name" value="SH2_dom_sf"/>
</dbReference>
<keyword evidence="6" id="KW-0727">SH2 domain</keyword>
<dbReference type="PRINTS" id="PR00109">
    <property type="entry name" value="TYRKINASE"/>
</dbReference>
<evidence type="ECO:0000256" key="5">
    <source>
        <dbReference type="ARBA" id="ARBA00023137"/>
    </source>
</evidence>
<dbReference type="PANTHER" id="PTHR24418">
    <property type="entry name" value="TYROSINE-PROTEIN KINASE"/>
    <property type="match status" value="1"/>
</dbReference>
<dbReference type="PROSITE" id="PS50011">
    <property type="entry name" value="PROTEIN_KINASE_DOM"/>
    <property type="match status" value="1"/>
</dbReference>
<dbReference type="SMART" id="SM00252">
    <property type="entry name" value="SH2"/>
    <property type="match status" value="1"/>
</dbReference>
<protein>
    <recommendedName>
        <fullName evidence="7">Tyrosine-protein kinase</fullName>
        <ecNumber evidence="7">2.7.10.2</ecNumber>
    </recommendedName>
</protein>
<evidence type="ECO:0000256" key="4">
    <source>
        <dbReference type="ARBA" id="ARBA00022840"/>
    </source>
</evidence>
<evidence type="ECO:0000313" key="11">
    <source>
        <dbReference type="EMBL" id="MFH4984224.1"/>
    </source>
</evidence>
<comment type="caution">
    <text evidence="11">The sequence shown here is derived from an EMBL/GenBank/DDBJ whole genome shotgun (WGS) entry which is preliminary data.</text>
</comment>
<evidence type="ECO:0000256" key="1">
    <source>
        <dbReference type="ARBA" id="ARBA00022679"/>
    </source>
</evidence>
<dbReference type="Gene3D" id="3.30.505.10">
    <property type="entry name" value="SH2 domain"/>
    <property type="match status" value="1"/>
</dbReference>
<comment type="catalytic activity">
    <reaction evidence="7">
        <text>L-tyrosyl-[protein] + ATP = O-phospho-L-tyrosyl-[protein] + ADP + H(+)</text>
        <dbReference type="Rhea" id="RHEA:10596"/>
        <dbReference type="Rhea" id="RHEA-COMP:10136"/>
        <dbReference type="Rhea" id="RHEA-COMP:20101"/>
        <dbReference type="ChEBI" id="CHEBI:15378"/>
        <dbReference type="ChEBI" id="CHEBI:30616"/>
        <dbReference type="ChEBI" id="CHEBI:46858"/>
        <dbReference type="ChEBI" id="CHEBI:61978"/>
        <dbReference type="ChEBI" id="CHEBI:456216"/>
        <dbReference type="EC" id="2.7.10.2"/>
    </reaction>
</comment>
<dbReference type="InterPro" id="IPR001245">
    <property type="entry name" value="Ser-Thr/Tyr_kinase_cat_dom"/>
</dbReference>
<dbReference type="SUPFAM" id="SSF55550">
    <property type="entry name" value="SH2 domain"/>
    <property type="match status" value="1"/>
</dbReference>
<feature type="domain" description="Protein kinase" evidence="10">
    <location>
        <begin position="202"/>
        <end position="456"/>
    </location>
</feature>
<keyword evidence="4 7" id="KW-0067">ATP-binding</keyword>
<dbReference type="Gene3D" id="1.10.510.10">
    <property type="entry name" value="Transferase(Phosphotransferase) domain 1"/>
    <property type="match status" value="1"/>
</dbReference>
<dbReference type="SUPFAM" id="SSF56112">
    <property type="entry name" value="Protein kinase-like (PK-like)"/>
    <property type="match status" value="1"/>
</dbReference>
<keyword evidence="12" id="KW-1185">Reference proteome</keyword>